<evidence type="ECO:0000259" key="7">
    <source>
        <dbReference type="Pfam" id="PF01029"/>
    </source>
</evidence>
<protein>
    <recommendedName>
        <fullName evidence="6">Transcription antitermination protein NusB</fullName>
    </recommendedName>
    <alternativeName>
        <fullName evidence="6">Antitermination factor NusB</fullName>
    </alternativeName>
</protein>
<dbReference type="RefSeq" id="WP_117531898.1">
    <property type="nucleotide sequence ID" value="NZ_QUSM01000002.1"/>
</dbReference>
<dbReference type="InterPro" id="IPR035926">
    <property type="entry name" value="NusB-like_sf"/>
</dbReference>
<feature type="domain" description="NusB/RsmB/TIM44" evidence="7">
    <location>
        <begin position="6"/>
        <end position="129"/>
    </location>
</feature>
<proteinExistence type="inferred from homology"/>
<dbReference type="GO" id="GO:0003723">
    <property type="term" value="F:RNA binding"/>
    <property type="evidence" value="ECO:0007669"/>
    <property type="project" value="UniProtKB-UniRule"/>
</dbReference>
<dbReference type="Gene3D" id="1.10.940.10">
    <property type="entry name" value="NusB-like"/>
    <property type="match status" value="1"/>
</dbReference>
<dbReference type="NCBIfam" id="TIGR01951">
    <property type="entry name" value="nusB"/>
    <property type="match status" value="1"/>
</dbReference>
<gene>
    <name evidence="6 8" type="primary">nusB</name>
    <name evidence="8" type="ORF">DW687_04710</name>
</gene>
<keyword evidence="3 6" id="KW-0694">RNA-binding</keyword>
<dbReference type="GO" id="GO:0005829">
    <property type="term" value="C:cytosol"/>
    <property type="evidence" value="ECO:0007669"/>
    <property type="project" value="TreeGrafter"/>
</dbReference>
<organism evidence="8 9">
    <name type="scientific">Anaerofustis stercorihominis</name>
    <dbReference type="NCBI Taxonomy" id="214853"/>
    <lineage>
        <taxon>Bacteria</taxon>
        <taxon>Bacillati</taxon>
        <taxon>Bacillota</taxon>
        <taxon>Clostridia</taxon>
        <taxon>Eubacteriales</taxon>
        <taxon>Eubacteriaceae</taxon>
        <taxon>Anaerofustis</taxon>
    </lineage>
</organism>
<dbReference type="GO" id="GO:0006353">
    <property type="term" value="P:DNA-templated transcription termination"/>
    <property type="evidence" value="ECO:0007669"/>
    <property type="project" value="UniProtKB-UniRule"/>
</dbReference>
<dbReference type="GO" id="GO:0031564">
    <property type="term" value="P:transcription antitermination"/>
    <property type="evidence" value="ECO:0007669"/>
    <property type="project" value="UniProtKB-KW"/>
</dbReference>
<comment type="function">
    <text evidence="6">Involved in transcription antitermination. Required for transcription of ribosomal RNA (rRNA) genes. Binds specifically to the boxA antiterminator sequence of the ribosomal RNA (rrn) operons.</text>
</comment>
<keyword evidence="4 6" id="KW-0805">Transcription regulation</keyword>
<dbReference type="InterPro" id="IPR011605">
    <property type="entry name" value="NusB_fam"/>
</dbReference>
<evidence type="ECO:0000256" key="2">
    <source>
        <dbReference type="ARBA" id="ARBA00022814"/>
    </source>
</evidence>
<dbReference type="EMBL" id="QUSM01000002">
    <property type="protein sequence ID" value="RGD75629.1"/>
    <property type="molecule type" value="Genomic_DNA"/>
</dbReference>
<dbReference type="SUPFAM" id="SSF48013">
    <property type="entry name" value="NusB-like"/>
    <property type="match status" value="1"/>
</dbReference>
<dbReference type="PANTHER" id="PTHR11078:SF3">
    <property type="entry name" value="ANTITERMINATION NUSB DOMAIN-CONTAINING PROTEIN"/>
    <property type="match status" value="1"/>
</dbReference>
<evidence type="ECO:0000256" key="3">
    <source>
        <dbReference type="ARBA" id="ARBA00022884"/>
    </source>
</evidence>
<evidence type="ECO:0000256" key="4">
    <source>
        <dbReference type="ARBA" id="ARBA00023015"/>
    </source>
</evidence>
<dbReference type="InterPro" id="IPR006027">
    <property type="entry name" value="NusB_RsmB_TIM44"/>
</dbReference>
<evidence type="ECO:0000256" key="5">
    <source>
        <dbReference type="ARBA" id="ARBA00023163"/>
    </source>
</evidence>
<evidence type="ECO:0000256" key="1">
    <source>
        <dbReference type="ARBA" id="ARBA00005952"/>
    </source>
</evidence>
<keyword evidence="2 6" id="KW-0889">Transcription antitermination</keyword>
<dbReference type="Proteomes" id="UP000261212">
    <property type="component" value="Unassembled WGS sequence"/>
</dbReference>
<comment type="caution">
    <text evidence="8">The sequence shown here is derived from an EMBL/GenBank/DDBJ whole genome shotgun (WGS) entry which is preliminary data.</text>
</comment>
<keyword evidence="5 6" id="KW-0804">Transcription</keyword>
<evidence type="ECO:0000313" key="9">
    <source>
        <dbReference type="Proteomes" id="UP000261212"/>
    </source>
</evidence>
<evidence type="ECO:0000256" key="6">
    <source>
        <dbReference type="HAMAP-Rule" id="MF_00073"/>
    </source>
</evidence>
<dbReference type="HAMAP" id="MF_00073">
    <property type="entry name" value="NusB"/>
    <property type="match status" value="1"/>
</dbReference>
<dbReference type="AlphaFoldDB" id="A0A3E3E378"/>
<accession>A0A3E3E378</accession>
<sequence>MKRDVARDLVYKIIFQMNFHDDFAERYEQMILDSGIKGTQGEYAKKTVKGILDNLEEIDDTIKDNLKGWKFERLSTHVIAVLRLGVFEIMYNEDIPPLVGLNEAVSLAHTYSDEKEATFVNGLLNSVYKKVI</sequence>
<evidence type="ECO:0000313" key="8">
    <source>
        <dbReference type="EMBL" id="RGD75629.1"/>
    </source>
</evidence>
<name>A0A3E3E378_9FIRM</name>
<comment type="similarity">
    <text evidence="1 6">Belongs to the NusB family.</text>
</comment>
<dbReference type="Pfam" id="PF01029">
    <property type="entry name" value="NusB"/>
    <property type="match status" value="1"/>
</dbReference>
<dbReference type="PANTHER" id="PTHR11078">
    <property type="entry name" value="N UTILIZATION SUBSTANCE PROTEIN B-RELATED"/>
    <property type="match status" value="1"/>
</dbReference>
<reference evidence="8 9" key="1">
    <citation type="submission" date="2018-08" db="EMBL/GenBank/DDBJ databases">
        <title>A genome reference for cultivated species of the human gut microbiota.</title>
        <authorList>
            <person name="Zou Y."/>
            <person name="Xue W."/>
            <person name="Luo G."/>
        </authorList>
    </citation>
    <scope>NUCLEOTIDE SEQUENCE [LARGE SCALE GENOMIC DNA]</scope>
    <source>
        <strain evidence="8 9">AM25-6</strain>
    </source>
</reference>